<dbReference type="GO" id="GO:0051453">
    <property type="term" value="P:regulation of intracellular pH"/>
    <property type="evidence" value="ECO:0007669"/>
    <property type="project" value="TreeGrafter"/>
</dbReference>
<keyword evidence="8 10" id="KW-0472">Membrane</keyword>
<dbReference type="EMBL" id="RAWB01000012">
    <property type="protein sequence ID" value="RKH67904.1"/>
    <property type="molecule type" value="Genomic_DNA"/>
</dbReference>
<feature type="transmembrane region" description="Helical" evidence="10">
    <location>
        <begin position="111"/>
        <end position="134"/>
    </location>
</feature>
<keyword evidence="2 10" id="KW-0813">Transport</keyword>
<dbReference type="Gene3D" id="6.10.140.1330">
    <property type="match status" value="1"/>
</dbReference>
<feature type="transmembrane region" description="Helical" evidence="10">
    <location>
        <begin position="386"/>
        <end position="406"/>
    </location>
</feature>
<keyword evidence="3 10" id="KW-1003">Cell membrane</keyword>
<evidence type="ECO:0000313" key="13">
    <source>
        <dbReference type="EMBL" id="RKH67904.1"/>
    </source>
</evidence>
<dbReference type="Pfam" id="PF00999">
    <property type="entry name" value="Na_H_Exchanger"/>
    <property type="match status" value="1"/>
</dbReference>
<evidence type="ECO:0000256" key="3">
    <source>
        <dbReference type="ARBA" id="ARBA00022475"/>
    </source>
</evidence>
<dbReference type="AlphaFoldDB" id="A0A3A8QXQ0"/>
<dbReference type="PANTHER" id="PTHR10110">
    <property type="entry name" value="SODIUM/HYDROGEN EXCHANGER"/>
    <property type="match status" value="1"/>
</dbReference>
<comment type="similarity">
    <text evidence="10">Belongs to the monovalent cation:proton antiporter 1 (CPA1) transporter (TC 2.A.36) family.</text>
</comment>
<gene>
    <name evidence="13" type="ORF">D7V93_02195</name>
</gene>
<dbReference type="GO" id="GO:0015386">
    <property type="term" value="F:potassium:proton antiporter activity"/>
    <property type="evidence" value="ECO:0007669"/>
    <property type="project" value="TreeGrafter"/>
</dbReference>
<dbReference type="GO" id="GO:0015385">
    <property type="term" value="F:sodium:proton antiporter activity"/>
    <property type="evidence" value="ECO:0007669"/>
    <property type="project" value="InterPro"/>
</dbReference>
<dbReference type="NCBIfam" id="TIGR00831">
    <property type="entry name" value="a_cpa1"/>
    <property type="match status" value="1"/>
</dbReference>
<keyword evidence="6 10" id="KW-0915">Sodium</keyword>
<evidence type="ECO:0000256" key="7">
    <source>
        <dbReference type="ARBA" id="ARBA00023065"/>
    </source>
</evidence>
<dbReference type="RefSeq" id="WP_120641759.1">
    <property type="nucleotide sequence ID" value="NZ_RAWB01000012.1"/>
</dbReference>
<comment type="caution">
    <text evidence="10">Lacks conserved residue(s) required for the propagation of feature annotation.</text>
</comment>
<dbReference type="GO" id="GO:0005886">
    <property type="term" value="C:plasma membrane"/>
    <property type="evidence" value="ECO:0007669"/>
    <property type="project" value="UniProtKB-SubCell"/>
</dbReference>
<feature type="domain" description="Cation/H+ exchanger transmembrane" evidence="12">
    <location>
        <begin position="11"/>
        <end position="410"/>
    </location>
</feature>
<name>A0A3A8QXQ0_9BACT</name>
<comment type="caution">
    <text evidence="13">The sequence shown here is derived from an EMBL/GenBank/DDBJ whole genome shotgun (WGS) entry which is preliminary data.</text>
</comment>
<feature type="transmembrane region" description="Helical" evidence="10">
    <location>
        <begin position="303"/>
        <end position="325"/>
    </location>
</feature>
<feature type="transmembrane region" description="Helical" evidence="10">
    <location>
        <begin position="83"/>
        <end position="105"/>
    </location>
</feature>
<sequence>MHVFEIVIALLLGGAGLAALSRRIGTPYPAMVALAGAVLALVPGTPELVLDPELALTLFVAPVLLDAAFDASPRDLRANWRPVASLALGAVVLTVIAVAVAVRWMVPAMPWAAAIALGAIVAPPDAAAATAVLTQLRPPHRLLVILEGESLFNDASALLIYRLALGATAAGGIVGWGAVPMLLVVTVGSVLLGYVLARFTLFANRFIDDVATAAIVQFGSTFAVWILAERLHLSGILTTVVYAMTASRTASSLVPARIRIPTYAVWEVAVFVLNVLAFILVGFQLKSIVARFDRPTWLDYTGIAAVVTVTAIVARIAWVMGITAIRRWRRKPGAAASPEGANAVSLSPHASMLVGWCGMRGIVTLAAALALPTGGEGVAPFPYRDLILFTAFAVVLGTLVLQGMTLRPLMSRLELGDDDEVEHEVRVARVAMLRAALEAMETSSSGTEMATLVRRRYELQLRRAKQVLEGHAGEGSGSRPDSVTAPWGPPSADADLVRTAMSAERQRLLELRANGTIGDAAFQQVEQELDWSELDLQQLLRAEASGL</sequence>
<dbReference type="InterPro" id="IPR018422">
    <property type="entry name" value="Cation/H_exchanger_CPA1"/>
</dbReference>
<dbReference type="PANTHER" id="PTHR10110:SF86">
    <property type="entry name" value="SODIUM_HYDROGEN EXCHANGER 7"/>
    <property type="match status" value="1"/>
</dbReference>
<feature type="region of interest" description="Disordered" evidence="11">
    <location>
        <begin position="468"/>
        <end position="493"/>
    </location>
</feature>
<proteinExistence type="inferred from homology"/>
<dbReference type="Proteomes" id="UP000272888">
    <property type="component" value="Unassembled WGS sequence"/>
</dbReference>
<keyword evidence="9 10" id="KW-0739">Sodium transport</keyword>
<feature type="transmembrane region" description="Helical" evidence="10">
    <location>
        <begin position="263"/>
        <end position="283"/>
    </location>
</feature>
<comment type="subcellular location">
    <subcellularLocation>
        <location evidence="1 10">Cell membrane</location>
        <topology evidence="1 10">Multi-pass membrane protein</topology>
    </subcellularLocation>
</comment>
<evidence type="ECO:0000256" key="1">
    <source>
        <dbReference type="ARBA" id="ARBA00004651"/>
    </source>
</evidence>
<keyword evidence="4 10" id="KW-0812">Transmembrane</keyword>
<evidence type="ECO:0000256" key="5">
    <source>
        <dbReference type="ARBA" id="ARBA00022989"/>
    </source>
</evidence>
<dbReference type="GO" id="GO:0098719">
    <property type="term" value="P:sodium ion import across plasma membrane"/>
    <property type="evidence" value="ECO:0007669"/>
    <property type="project" value="TreeGrafter"/>
</dbReference>
<reference evidence="14" key="1">
    <citation type="submission" date="2018-09" db="EMBL/GenBank/DDBJ databases">
        <authorList>
            <person name="Livingstone P.G."/>
            <person name="Whitworth D.E."/>
        </authorList>
    </citation>
    <scope>NUCLEOTIDE SEQUENCE [LARGE SCALE GENOMIC DNA]</scope>
    <source>
        <strain evidence="14">CA051B</strain>
    </source>
</reference>
<dbReference type="InterPro" id="IPR006153">
    <property type="entry name" value="Cation/H_exchanger_TM"/>
</dbReference>
<keyword evidence="10" id="KW-0050">Antiport</keyword>
<evidence type="ECO:0000256" key="6">
    <source>
        <dbReference type="ARBA" id="ARBA00023053"/>
    </source>
</evidence>
<feature type="transmembrane region" description="Helical" evidence="10">
    <location>
        <begin position="182"/>
        <end position="203"/>
    </location>
</feature>
<keyword evidence="7 10" id="KW-0406">Ion transport</keyword>
<evidence type="ECO:0000256" key="8">
    <source>
        <dbReference type="ARBA" id="ARBA00023136"/>
    </source>
</evidence>
<evidence type="ECO:0000259" key="12">
    <source>
        <dbReference type="Pfam" id="PF00999"/>
    </source>
</evidence>
<evidence type="ECO:0000256" key="4">
    <source>
        <dbReference type="ARBA" id="ARBA00022692"/>
    </source>
</evidence>
<protein>
    <submittedName>
        <fullName evidence="13">Na+/H+ antiporter</fullName>
    </submittedName>
</protein>
<keyword evidence="5 10" id="KW-1133">Transmembrane helix</keyword>
<evidence type="ECO:0000256" key="11">
    <source>
        <dbReference type="SAM" id="MobiDB-lite"/>
    </source>
</evidence>
<evidence type="ECO:0000256" key="9">
    <source>
        <dbReference type="ARBA" id="ARBA00023201"/>
    </source>
</evidence>
<evidence type="ECO:0000256" key="2">
    <source>
        <dbReference type="ARBA" id="ARBA00022448"/>
    </source>
</evidence>
<comment type="function">
    <text evidence="10">Na(+)/H(+) antiporter that extrudes sodium in exchange for external protons.</text>
</comment>
<dbReference type="InterPro" id="IPR004705">
    <property type="entry name" value="Cation/H_exchanger_CPA1_bac"/>
</dbReference>
<organism evidence="13 14">
    <name type="scientific">Corallococcus llansteffanensis</name>
    <dbReference type="NCBI Taxonomy" id="2316731"/>
    <lineage>
        <taxon>Bacteria</taxon>
        <taxon>Pseudomonadati</taxon>
        <taxon>Myxococcota</taxon>
        <taxon>Myxococcia</taxon>
        <taxon>Myxococcales</taxon>
        <taxon>Cystobacterineae</taxon>
        <taxon>Myxococcaceae</taxon>
        <taxon>Corallococcus</taxon>
    </lineage>
</organism>
<evidence type="ECO:0000313" key="14">
    <source>
        <dbReference type="Proteomes" id="UP000272888"/>
    </source>
</evidence>
<keyword evidence="14" id="KW-1185">Reference proteome</keyword>
<evidence type="ECO:0000256" key="10">
    <source>
        <dbReference type="RuleBase" id="RU366002"/>
    </source>
</evidence>
<accession>A0A3A8QXQ0</accession>